<feature type="domain" description="EF-hand" evidence="4">
    <location>
        <begin position="2986"/>
        <end position="3010"/>
    </location>
</feature>
<feature type="domain" description="EF-hand" evidence="4">
    <location>
        <begin position="3324"/>
        <end position="3359"/>
    </location>
</feature>
<feature type="domain" description="EF-hand" evidence="4">
    <location>
        <begin position="902"/>
        <end position="926"/>
    </location>
</feature>
<feature type="region of interest" description="Disordered" evidence="3">
    <location>
        <begin position="6169"/>
        <end position="6220"/>
    </location>
</feature>
<dbReference type="CDD" id="cd00051">
    <property type="entry name" value="EFh"/>
    <property type="match status" value="13"/>
</dbReference>
<dbReference type="PANTHER" id="PTHR23050">
    <property type="entry name" value="CALCIUM BINDING PROTEIN"/>
    <property type="match status" value="1"/>
</dbReference>
<feature type="domain" description="EF-hand" evidence="4">
    <location>
        <begin position="587"/>
        <end position="622"/>
    </location>
</feature>
<organism evidence="5 6">
    <name type="scientific">Cymbomonas tetramitiformis</name>
    <dbReference type="NCBI Taxonomy" id="36881"/>
    <lineage>
        <taxon>Eukaryota</taxon>
        <taxon>Viridiplantae</taxon>
        <taxon>Chlorophyta</taxon>
        <taxon>Pyramimonadophyceae</taxon>
        <taxon>Pyramimonadales</taxon>
        <taxon>Pyramimonadaceae</taxon>
        <taxon>Cymbomonas</taxon>
    </lineage>
</organism>
<dbReference type="InterPro" id="IPR012337">
    <property type="entry name" value="RNaseH-like_sf"/>
</dbReference>
<feature type="compositionally biased region" description="Low complexity" evidence="3">
    <location>
        <begin position="4689"/>
        <end position="4699"/>
    </location>
</feature>
<feature type="domain" description="EF-hand" evidence="4">
    <location>
        <begin position="2565"/>
        <end position="2600"/>
    </location>
</feature>
<keyword evidence="2" id="KW-0106">Calcium</keyword>
<dbReference type="InterPro" id="IPR036397">
    <property type="entry name" value="RNaseH_sf"/>
</dbReference>
<feature type="domain" description="EF-hand" evidence="4">
    <location>
        <begin position="990"/>
        <end position="1025"/>
    </location>
</feature>
<feature type="compositionally biased region" description="Polar residues" evidence="3">
    <location>
        <begin position="5139"/>
        <end position="5154"/>
    </location>
</feature>
<feature type="domain" description="EF-hand" evidence="4">
    <location>
        <begin position="951"/>
        <end position="986"/>
    </location>
</feature>
<dbReference type="PROSITE" id="PS50096">
    <property type="entry name" value="IQ"/>
    <property type="match status" value="1"/>
</dbReference>
<dbReference type="Gene3D" id="1.10.238.10">
    <property type="entry name" value="EF-hand"/>
    <property type="match status" value="21"/>
</dbReference>
<feature type="domain" description="EF-hand" evidence="4">
    <location>
        <begin position="379"/>
        <end position="402"/>
    </location>
</feature>
<feature type="region of interest" description="Disordered" evidence="3">
    <location>
        <begin position="1577"/>
        <end position="1629"/>
    </location>
</feature>
<feature type="compositionally biased region" description="Polar residues" evidence="3">
    <location>
        <begin position="1603"/>
        <end position="1628"/>
    </location>
</feature>
<feature type="domain" description="EF-hand" evidence="4">
    <location>
        <begin position="1438"/>
        <end position="1473"/>
    </location>
</feature>
<feature type="compositionally biased region" description="Pro residues" evidence="3">
    <location>
        <begin position="1587"/>
        <end position="1601"/>
    </location>
</feature>
<feature type="compositionally biased region" description="Low complexity" evidence="3">
    <location>
        <begin position="4565"/>
        <end position="4587"/>
    </location>
</feature>
<feature type="region of interest" description="Disordered" evidence="3">
    <location>
        <begin position="4671"/>
        <end position="4758"/>
    </location>
</feature>
<name>A0AAE0EWU6_9CHLO</name>
<feature type="domain" description="EF-hand" evidence="4">
    <location>
        <begin position="1284"/>
        <end position="1319"/>
    </location>
</feature>
<feature type="compositionally biased region" description="Polar residues" evidence="3">
    <location>
        <begin position="1030"/>
        <end position="1042"/>
    </location>
</feature>
<evidence type="ECO:0000313" key="6">
    <source>
        <dbReference type="Proteomes" id="UP001190700"/>
    </source>
</evidence>
<feature type="compositionally biased region" description="Low complexity" evidence="3">
    <location>
        <begin position="4423"/>
        <end position="4436"/>
    </location>
</feature>
<feature type="domain" description="EF-hand" evidence="4">
    <location>
        <begin position="2939"/>
        <end position="2974"/>
    </location>
</feature>
<feature type="region of interest" description="Disordered" evidence="3">
    <location>
        <begin position="6879"/>
        <end position="6909"/>
    </location>
</feature>
<dbReference type="SUPFAM" id="SSF47473">
    <property type="entry name" value="EF-hand"/>
    <property type="match status" value="16"/>
</dbReference>
<feature type="domain" description="EF-hand" evidence="4">
    <location>
        <begin position="1746"/>
        <end position="1770"/>
    </location>
</feature>
<feature type="domain" description="EF-hand" evidence="4">
    <location>
        <begin position="3987"/>
        <end position="4022"/>
    </location>
</feature>
<proteinExistence type="predicted"/>
<feature type="compositionally biased region" description="Polar residues" evidence="3">
    <location>
        <begin position="6330"/>
        <end position="6339"/>
    </location>
</feature>
<dbReference type="Proteomes" id="UP001190700">
    <property type="component" value="Unassembled WGS sequence"/>
</dbReference>
<feature type="domain" description="EF-hand" evidence="4">
    <location>
        <begin position="1245"/>
        <end position="1280"/>
    </location>
</feature>
<feature type="compositionally biased region" description="Basic and acidic residues" evidence="3">
    <location>
        <begin position="6175"/>
        <end position="6185"/>
    </location>
</feature>
<feature type="region of interest" description="Disordered" evidence="3">
    <location>
        <begin position="4525"/>
        <end position="4657"/>
    </location>
</feature>
<feature type="compositionally biased region" description="Low complexity" evidence="3">
    <location>
        <begin position="779"/>
        <end position="788"/>
    </location>
</feature>
<feature type="compositionally biased region" description="Basic and acidic residues" evidence="3">
    <location>
        <begin position="3451"/>
        <end position="3466"/>
    </location>
</feature>
<dbReference type="InterPro" id="IPR018247">
    <property type="entry name" value="EF_Hand_1_Ca_BS"/>
</dbReference>
<feature type="domain" description="EF-hand" evidence="4">
    <location>
        <begin position="1537"/>
        <end position="1572"/>
    </location>
</feature>
<dbReference type="PROSITE" id="PS50222">
    <property type="entry name" value="EF_HAND_2"/>
    <property type="match status" value="41"/>
</dbReference>
<feature type="compositionally biased region" description="Basic and acidic residues" evidence="3">
    <location>
        <begin position="4455"/>
        <end position="4479"/>
    </location>
</feature>
<feature type="domain" description="EF-hand" evidence="4">
    <location>
        <begin position="1699"/>
        <end position="1734"/>
    </location>
</feature>
<feature type="domain" description="EF-hand" evidence="4">
    <location>
        <begin position="4085"/>
        <end position="4120"/>
    </location>
</feature>
<feature type="domain" description="EF-hand" evidence="4">
    <location>
        <begin position="331"/>
        <end position="366"/>
    </location>
</feature>
<dbReference type="Pfam" id="PF13499">
    <property type="entry name" value="EF-hand_7"/>
    <property type="match status" value="15"/>
</dbReference>
<feature type="compositionally biased region" description="Low complexity" evidence="3">
    <location>
        <begin position="3827"/>
        <end position="3840"/>
    </location>
</feature>
<dbReference type="GO" id="GO:0003676">
    <property type="term" value="F:nucleic acid binding"/>
    <property type="evidence" value="ECO:0007669"/>
    <property type="project" value="InterPro"/>
</dbReference>
<evidence type="ECO:0000259" key="4">
    <source>
        <dbReference type="PROSITE" id="PS50222"/>
    </source>
</evidence>
<feature type="compositionally biased region" description="Polar residues" evidence="3">
    <location>
        <begin position="3886"/>
        <end position="3896"/>
    </location>
</feature>
<feature type="region of interest" description="Disordered" evidence="3">
    <location>
        <begin position="3400"/>
        <end position="3518"/>
    </location>
</feature>
<accession>A0AAE0EWU6</accession>
<dbReference type="SUPFAM" id="SSF53335">
    <property type="entry name" value="S-adenosyl-L-methionine-dependent methyltransferases"/>
    <property type="match status" value="1"/>
</dbReference>
<reference evidence="5 6" key="1">
    <citation type="journal article" date="2015" name="Genome Biol. Evol.">
        <title>Comparative Genomics of a Bacterivorous Green Alga Reveals Evolutionary Causalities and Consequences of Phago-Mixotrophic Mode of Nutrition.</title>
        <authorList>
            <person name="Burns J.A."/>
            <person name="Paasch A."/>
            <person name="Narechania A."/>
            <person name="Kim E."/>
        </authorList>
    </citation>
    <scope>NUCLEOTIDE SEQUENCE [LARGE SCALE GENOMIC DNA]</scope>
    <source>
        <strain evidence="5 6">PLY_AMNH</strain>
    </source>
</reference>
<feature type="domain" description="EF-hand" evidence="4">
    <location>
        <begin position="4023"/>
        <end position="4058"/>
    </location>
</feature>
<dbReference type="SUPFAM" id="SSF53098">
    <property type="entry name" value="Ribonuclease H-like"/>
    <property type="match status" value="1"/>
</dbReference>
<dbReference type="Gene3D" id="3.30.420.10">
    <property type="entry name" value="Ribonuclease H-like superfamily/Ribonuclease H"/>
    <property type="match status" value="2"/>
</dbReference>
<dbReference type="GO" id="GO:0005509">
    <property type="term" value="F:calcium ion binding"/>
    <property type="evidence" value="ECO:0007669"/>
    <property type="project" value="InterPro"/>
</dbReference>
<feature type="compositionally biased region" description="Basic and acidic residues" evidence="3">
    <location>
        <begin position="3489"/>
        <end position="3502"/>
    </location>
</feature>
<feature type="domain" description="EF-hand" evidence="4">
    <location>
        <begin position="1498"/>
        <end position="1533"/>
    </location>
</feature>
<keyword evidence="6" id="KW-1185">Reference proteome</keyword>
<protein>
    <recommendedName>
        <fullName evidence="4">EF-hand domain-containing protein</fullName>
    </recommendedName>
</protein>
<dbReference type="Pfam" id="PF13202">
    <property type="entry name" value="EF-hand_5"/>
    <property type="match status" value="4"/>
</dbReference>
<evidence type="ECO:0000256" key="3">
    <source>
        <dbReference type="SAM" id="MobiDB-lite"/>
    </source>
</evidence>
<feature type="domain" description="EF-hand" evidence="4">
    <location>
        <begin position="1402"/>
        <end position="1437"/>
    </location>
</feature>
<dbReference type="SMART" id="SM00054">
    <property type="entry name" value="EFh"/>
    <property type="match status" value="51"/>
</dbReference>
<feature type="domain" description="EF-hand" evidence="4">
    <location>
        <begin position="634"/>
        <end position="658"/>
    </location>
</feature>
<feature type="region of interest" description="Disordered" evidence="3">
    <location>
        <begin position="243"/>
        <end position="270"/>
    </location>
</feature>
<dbReference type="Gene3D" id="3.40.50.1820">
    <property type="entry name" value="alpha/beta hydrolase"/>
    <property type="match status" value="1"/>
</dbReference>
<dbReference type="InterPro" id="IPR041588">
    <property type="entry name" value="Integrase_H2C2"/>
</dbReference>
<feature type="domain" description="EF-hand" evidence="4">
    <location>
        <begin position="2430"/>
        <end position="2465"/>
    </location>
</feature>
<feature type="region of interest" description="Disordered" evidence="3">
    <location>
        <begin position="1027"/>
        <end position="1049"/>
    </location>
</feature>
<dbReference type="Gene3D" id="1.10.340.70">
    <property type="match status" value="1"/>
</dbReference>
<sequence length="7039" mass="786469">MSSASKTQWRLEEIAEGGRNYLLDKETAQIYQASLATIWPQLVGKLINNEVQVSKPPPSLYTALDNYLKDSKQRLKELFDEFDDDGSGTLDGPELTRLVKRLLPDTGEGELRYFRILLDPSGEGMITYPEFHDTIKDCVSTESSLRTQSTKMDVAPGIERISQVVQADSQVMHKLYKGFSSAGSLAPEALSRLLYDCVPNIETKELRHLLMYLKQIDLAGESKSTFKEVLQALRLLAVQRVPGSVPNPEESREKRENTSTSGAPAEKQQWTLERHAFEGKAYLLDRARGKVYSQESTVTWPRLVGQFSSNKVVLQEPPPDLISALDNYLRSNGMRLKEVFDDFDDDNSGTLDRHELVNLVRKVLPHAHAGELSYFQVILDVNGDGRVTYQELIKTIKDCLAIGKTLCEKQSLEVDASLEQASKRILENQVSRQRVLKEFERDGSRGLLPRDVAQLVREILPSFADSNMRHLLLSLKSLDLDGSGRVQSADFMQTLRLVDIRLTESAKAEPPESAATKSVKPSEQWELEEMYFEGKLYLVDRTERKVYSASSPGDWPRLVGRLVRGNQVELTKPPPDLFKALDSYLRSNQKRLRDVFDEFDDDNSGALDGRELARMVKKLLPDVHAGELRYFQVVLDTDGNGNVSFSELIEVIKECMALGKTLQGSSGVGMSEVLEKMKAFMLTEHVALQRIFREFDKDGTGQLSAREMAKMVKAVMPALTSREIRHLMMSMKAMDLDGDGQVSMYELKRALRMVDVQRIKGGSQSPSKVESPVQSRGGPTPAAAQTPAVTEQWELEENYFEGKLYLVDRTERKVYSASSPGDWPRLVGRLVRGNQVELTKPPPDLFKALDSYLRSNQKRLRDVFDEFDDDNSGALDGRELARMVKKLLPDVHAGELRYFQVVLDTDGNGNVSFSELIEVIKECMALGKTLQGSSGVGMSEVLEKVKVFMLTEHVALQRIFREFDKDGTGQLSAREMAKMVKAVMPALTSREIRHLMMSMKAMDLDGDGQVSMYELKRALRMVDVQRIKGGSQSPSKVESPVQSRGGPTPAAAQALVTVSRDEPIPRVQASPPPRLSVKTEAPKPVGEWVLQSMQYDGKAYLLDPTSKKVYFEAQESEWPRLAGHFKDGKVVLITHTPDLFESLDRYLKTNQTRLKDVFNEFDTDNSGELDVRELEKLLKRLLSDITPAQIRYFTVMLDVDGDGKVTYAELTEGIRDCYASGQSLEARDTVTADDVLMKLAHHVQENHQSVKSIFDQADKHNTGLLNQNELAGLMKKVMPGLSKREQRALIRQMSSFDVDGDGRWSFRELLQALRLVRTRVQEGGTPVATPSTPMQAAKEEWLLEEISYGGVNYLIDRVSGKVYHDTPDAQWPELAGHFTKGSLVLLPKTLDLFQSLDIYLKEHQTRLQDVFNKFDLDKNGTLDPREMSLFLKELMPEASNKQVRYFQLMFDLDGDGGITLEELQGVLRECIRAGGKMVAQTELSPEDVLKKLAEFLSQNKVSAEKLFKAYDKDHSGSLGSAELARLVRQLLPSLSSTEVRNLLVRLRELDRNGDGEVSFHELKQGLRLLKVKRHRQGEARTELKPAPLKPAPVISTPPPPMASVSTLASSSNPVATPTASELSRTSLPLSPGPAKEEWVLEEFVHQGRQYLIDRRTSRVFYDTWQEEWPQLAGQMLDGQVNPVKQMSLIFSTLDSYLKTQRRHLKHVFDDLDLDRNGSLSIRELAPLLRRLLPDISVADIEYFQVMVDVNGDGQVTHNELLASIKECHTNGDQAASHVANQLASAVNRVKSEMQTYNLTLHRAFKELDVHRTGALELPVVLRLLQRLAPTVTPKELRHLLAAVRQYSAPATNTRYEDLQQVLRQPIIKRVRFDSKKPLWMLAERVYSGSIYLVDTETSQVYHHARDDEWPQLVGKLAGSTVQVIPSAPDLFGKLEEFMGVHKLCLREVFSQFDKDRNGQLDAMELNRMVKRLEPRVKRGTFLFFLQMLDANTDKRVSLAEFLAAFRDCVDLRPNWRRAVPENLRQLSQAVESRQQAVMTFFQRNAKGSMRLDVKDAYRAVKVAQPKLSQAEWRHLLVNLRPLDLHQDGKVGYQELLQVLRLVSVQPMGPVHANPEELEPWTLEEVKRDGRNFLWDQATGRVYTVDNTDGWPISIGQMVSGRIVAKRAPDLFTELEKFIIIKADYSRLVEIFGQVDRDGDGGFNRMELVRLLRRLAPTATDAEFKYLHTMLDPAAEGHLTKNDIIDAIRACARAEERMRSHTARASIAHVLDFAAENASVLARLAYEHATGIPGHVPIPAVLLIFRQLMPGIAADDLRNLLALLWLSTFEQMPDVTVMDMKQVLRLVRVQRHRLEARSPSPKRPETTVWELEMVVHDDRKYLLDRTTGKLYHDTKDEGDWPQLAGKLVGGQLRLTSPPPDLFTALDDYLKVHRQRLREVFSEFDRDGSKNLDADELGLLIQRLLPSVTGDQMRYFQAMLSVDGGGKLTYEELISVIKECRAIGSDVRARSRSDLHGVLGKLAGFVQENRTAVNRLFRKYDLGSSGKLPLASMGQMVRELMVGISPRDMRQLLNDLSVLDADGDGLVSMRELEQVLRLVNIRKTMPQDSKALPPAPSTPVEWALEEELIAGKIYLVDRSTSKVYSDVGPKGWPALVGKLVQGQLVRRVAHGASNADLFAALDQYLKENSRRLRDLFDEFAVRSHGKLDKATLATFVQRLIPAVTPSQVRYFQIVMDLDGDGQVSYEEIIAVIREHMKSPPEGNAASEEVLVKLSAHVQRAQISVQEVFTRHDRDRSGRLEAGELPRLLQRLMPGLTPQDTRTLLAHLHALDTDGDGTLSLQELASGLRLAQFRRRPLRAAAVSAPGLEVWSLEALEHDGSTLLVDRTTGSVYQEGRSGEWPQLVGRLEGARLSGTRLEGGHVVEQKRRPELFSALDTYLKTNEQSLSDVFARFDDDRSGALDANELPGLLRALMPGTTSAEMAHFQVMLDINGDGKVTLEELKSVLRDIMKMKKSQDGSGAAAMGSPCSASAPPALRVFREIFQADLRAMRRVFRQHDKDGAGFVTRRGLIQVTKEVMQSSPTKAVTNAELIQTLRSLLMQLFELQHVEESGKTTFHHLLQAMRLLHVKHTFPATQAPPAVPHRGQPAAKVGAPADRQAPAVSSADDWELEELSFKGQNLLVDRATNKVYFDCRDNEWPQLAGQLVDGTVQLRHQVEDVFDSLDRYLKANKQKLREVFDDYDRDRNGSLSEGELTSMLKQLLPDVSPPQAAFFWSMFDVDGDGRVTYNELVDVLKECRTTGASMRTRADSTKVADGLSDLAAAFRERREEAVRLFSKYDTRRSGTISFKDTLCLAREIVPSISTAELRTMLIHMNEIDVSSSSHITLPELLQVLHLSRPRRRASINGGGGPPAQARSSTASTTASRIGAVGAQPRYGSPLRHSSRSRSPTSDHSPERQRDDAQRDDAQRYLAEPGTPPPALTAIGGADTEGGARRRQDPEETGRTRGMGRSRNLNSSPERDRLPAAMDEWVLHEAVHSGLDRVFLVDKLTGKVYHDVRGEEWPRLAGWLLGEQIHLIGTGRSPDIFDKLEEYVRLKRSRLREVFDEYDADASGSLDSAELARLLIKILPDCTAYQLRHFQGMLDMDGDGKVSYEEFVTGVRECHHVSSDVADGSHQDGGRVLEGLRRLVQANHGLLRQLFHEADYDGDGGLDMVGVAQFMRELVPNISRQHLRYLLAELAAADLDGDGSTTLTELLQVLRLVRVSRVPLGFGKAKPAKDWMQRSFSVSPSSKAGRDQRGRSPGPRSRHDVESSRMVPVTPRGLFGTPKRAASPAATPSLSPSRRARPPPFRASAFEGEDLADEDERSPSPSPRRMRNYAKPRVAAASQRVSPGSSSLNASAVDMRRSVTRDGSDPFFPALNHQLVDEWVLEELPYKGVQYLADRTTGKVYLMQRAHEWPHIVGRLVGGRVEFIPKADDIFQELRKFMHEHRKQMHKAFASFDRDQSGLLDIAELGHFVKTLAPKATPRQIKFVQAMLDADSDGHVSYKEFTESVEECSRLGAEAGGPQGATGAVPKPLKTVSQFFLDNLGDTRRIFEQFDLDGSGALDQKELRHMVKRTFPLISRQETRSLLAALDRVDVDGDGKVSYNELMQALRLLKIVVVPCKATSVEVQDYDELPAAPEWVLEDFFDRGRAFLFDRRTGKAYYDSGDSAWPQLAGRVVQGQVFFSREVFDIFAALEDFYRGNRRRLKELFDDFDTDRSQAMESRELAHLARHILREAVTEADLEFFTAMLDADQEPAISYDEFTFAIGDCTLHARAAREEGSGMMEPGGLSRLASAFKRQLQKAEGCYRALCMPGGAGRMELSKLGALVREVFPKTSVTELRALMASVHQLDLDGDSTCTLEEILQALRVVAVRRVGPGMAAPPAHLHASASARLPEEPTGSRGQASRSSRSRSGERGRSRESVHWEDEEERALRRGPSREFARMSLHELGPTVRRSGVVVDDPYGPNAKALRSLNGDIYEVSGQAAGLGGGGRAPRSPRRRQSPPSSESDTEEEDSRTYPWQRASSRAVRASARQVSARQASARHGSQRLSLSTNLPRRPPVGTRAQLSPSRSRSRSSDDRASPRASTRRERRSRQSLSPQTHRARPHDWSSMLNESVHQNKYRSLRVDIPDSDGGSQSSDNEAWSGRSRSGSPSPHSKVRVSAALQRKWEDDERAIRQSRQGSYQPLYDTENQPVANHGGDLRRSRGSPRSPGARVAVLQPARLGYDELNREDPSETMALSLIDSVVRSSTRNYPTGTPMQAQESRTQFARWYMDLVEVGVPRMEYVKGALLLVPDALSRQPDYSAKTPREGLKEAGIFDAKSDLPKDPLSVLDTSDLFEEGPALGTLTQLAEVNSWLDAVDTLQLAELAMESQLGAKELRAPHHCEDLPIEVAAGAGGVQTQHPGADLPTEVTSDAGRVQMQHPGADLPTEVTSDAGGVQMQRPGADLPTEVTSDAGGVQMQHPGADLPTEVTPDAGGVQTEHPGADHLTEVTVPPTRGATLAFQRASLKKSARALRGAFKSLRAKGRSKLPGKAALEMPAEASEQPCGVVASRTRSKTGLPPAGGTSGCQAPIAPAQTPPQVSAKVPMERPSGTVTSRSRSNTKSPPQQEAVKPATPPTVVLTDAPKTRKPPAKSASQSRREATGRFHQALFERLQSKYGKFDVDACCGPKGRGQLVDKYWENCLKEQWRGLHVLCSPPHDSDHLTIEAVLRTYVHEWRQDPENTSAVFLLPDLQSRMPQWRKLFRRAGMRIEEVIPTHDSQGNPTQLFKGTDGVLQDLPWPMLVVYAPPSRSRPQRIRHQRVPPPIVDAGKASKMRDAQGTVSAGGDFLEALRDEYSREPSGPLRTLREQVQSAPHHSTKHFRIVGEVLWRVAAGHYQLVLGEGSPLREIVFREAHDSLAAGHTGRDTTLERVLRRFWWKNASDDVGAWVASCPTCQAVKTRSSYPDGLLNPHSIPPSRNWQDVGVDFVTGLPLTEQGNDAFVAFTCKLSKMVHVVPINFGDSSAATIARIYFDTVWRQHGAPMKIVSDRDPRFQDAFWKELMRLMGVKDMLRSFVDDNPEDWDLYATNVEFAINDSRSDVTGFTPFELCYGVSPMSQLDMFLEAAQSTDGRRKGGVGTAHEWAFRFSSQLRDARGRLELAQQRQRDLFDQRHGQREYAVGDLVWVEAKHLTEKLMDRSLCRKLSKRWHGPLAVTERFYSDMQAGLPEADRGAPVAYRLQLPPRWRIRDVFAQHRLKPYVGGADAFASRRQPAIPEAVIVDGQREAHVDRILARRVRISRGKEIVELKQLKDFETERLAMEGQVRDAALRRREQRRDTPSFAAVASGASLAYLLARPWEEEFENPTDECLPWEQRGMTREGEVTYVTTLAALDTRPVRILVLFSGTGSVEKEFARCFPASRSVTLDADPLWRPTHVTAIESWDYWRYPPGYFDVVWASPPCTQYSQARTTGGPPDFVTADACVQRTLDIIEYLRPQHWFVENPMGRYPDALRFRPVMSHLPAPLTCTYCMKVNDVTVITLGPSATDLRQAVFRLAAGSSWEGLRLDKQQVTPNLILLKDIRSCVLSPINFHGRQEYSRCCILLEVRPGLRFQQLFLVAPSVEEAQDFVDELAAARAGKSPMAYKFRQSRAEPEREYPAARRSRQTAPTGGGPLAYPYPEGVLSPVSSHPPDRWNLRASQEGVVWGTADLHGSAEASRSAHSVPRLNMSHTRAEAARTIQQAYEDDDNDTDRWAQSPLPATTQQHHFEPTAPSLSPKNVQASSAGQEYWEVPAPGSEPRPTQDVPAQSPSKRQAPTVIEMEAENRRLWDRVVSLEMNERHLQANQRVLEKENDQLKGQLAEGAQRDSKMELEMEQEPSRRQLHQHPHDLGRTEVGLEPPSRVGLMDNTLVVLPEAATKLNSLAPNLEDKGAPKRLWCGRIWQLRAVDLARYRRLRGSVGGTAGRAPQGPQAQQVDERNVPQIQAIWRGQNERNSLRVLERYGSLYTLRGVVIYMHGTEGMVREHMRYARMLAAMGFLVLAPSAATGSTSNSRHQSGPLTNTSRAEYWSANALSLEVPSGGVGVLADPGRPSDHYGAYHRRREAELAYMLQVLPAALKSLGVFIMGASEGAATVAHFDDTRMEGLIRGRIICSFGVEPSCFTPLDYGAAIRGSCQVPTLNVIGSNDEYFAGGRSVAQAVTNQSGVDAAIEGNALTAMQRRRLERGLVCVLEGALHDLTVTHDNWMRDLLAHFLHHPGDCHAAGRLWACRSPLVTACREEFATEGVSMLMVGGTTFPAVMTIYEGTELFKTKHGRRRAEDLQMEQRRREGAERETAQSRYEDALLALRHGSSGTGFASPIESDIRGTFGGSPSPQGASSVPSDSKYRELEEALQRTRLENDELRQSLEQFETPAREQRDNFVEPEQDMRSLAQENPLLVYALSSLKRDSTGRISHESLLDIKQLMYACDSPPSSSNTRSRVGAEDINEEMTWNVDVLQREPSSRQISLRRSSAWR</sequence>
<feature type="domain" description="EF-hand" evidence="4">
    <location>
        <begin position="70"/>
        <end position="105"/>
    </location>
</feature>
<dbReference type="InterPro" id="IPR050145">
    <property type="entry name" value="Centrin_CML-like"/>
</dbReference>
<feature type="compositionally biased region" description="Low complexity" evidence="3">
    <location>
        <begin position="3413"/>
        <end position="3424"/>
    </location>
</feature>
<feature type="region of interest" description="Disordered" evidence="3">
    <location>
        <begin position="759"/>
        <end position="788"/>
    </location>
</feature>
<feature type="domain" description="EF-hand" evidence="4">
    <location>
        <begin position="1940"/>
        <end position="1975"/>
    </location>
</feature>
<evidence type="ECO:0000256" key="2">
    <source>
        <dbReference type="ARBA" id="ARBA00022837"/>
    </source>
</evidence>
<feature type="compositionally biased region" description="Acidic residues" evidence="3">
    <location>
        <begin position="3854"/>
        <end position="3863"/>
    </location>
</feature>
<feature type="domain" description="EF-hand" evidence="4">
    <location>
        <begin position="3227"/>
        <end position="3262"/>
    </location>
</feature>
<feature type="compositionally biased region" description="Low complexity" evidence="3">
    <location>
        <begin position="5116"/>
        <end position="5127"/>
    </location>
</feature>
<feature type="domain" description="EF-hand" evidence="4">
    <location>
        <begin position="2816"/>
        <end position="2851"/>
    </location>
</feature>
<feature type="domain" description="EF-hand" evidence="4">
    <location>
        <begin position="722"/>
        <end position="757"/>
    </location>
</feature>
<feature type="domain" description="EF-hand" evidence="4">
    <location>
        <begin position="2732"/>
        <end position="2756"/>
    </location>
</feature>
<feature type="domain" description="EF-hand" evidence="4">
    <location>
        <begin position="4124"/>
        <end position="4159"/>
    </location>
</feature>
<feature type="compositionally biased region" description="Low complexity" evidence="3">
    <location>
        <begin position="3436"/>
        <end position="3450"/>
    </location>
</feature>
<dbReference type="Gene3D" id="3.40.50.150">
    <property type="entry name" value="Vaccinia Virus protein VP39"/>
    <property type="match status" value="1"/>
</dbReference>
<feature type="domain" description="EF-hand" evidence="4">
    <location>
        <begin position="1149"/>
        <end position="1184"/>
    </location>
</feature>
<gene>
    <name evidence="5" type="ORF">CYMTET_48379</name>
</gene>
<feature type="compositionally biased region" description="Basic and acidic residues" evidence="3">
    <location>
        <begin position="6841"/>
        <end position="6861"/>
    </location>
</feature>
<feature type="region of interest" description="Disordered" evidence="3">
    <location>
        <begin position="4423"/>
        <end position="4479"/>
    </location>
</feature>
<feature type="domain" description="EF-hand" evidence="4">
    <location>
        <begin position="3263"/>
        <end position="3298"/>
    </location>
</feature>
<dbReference type="InterPro" id="IPR029063">
    <property type="entry name" value="SAM-dependent_MTases_sf"/>
</dbReference>
<feature type="region of interest" description="Disordered" evidence="3">
    <location>
        <begin position="6837"/>
        <end position="6861"/>
    </location>
</feature>
<feature type="region of interest" description="Disordered" evidence="3">
    <location>
        <begin position="5072"/>
        <end position="5190"/>
    </location>
</feature>
<dbReference type="PROSITE" id="PS00018">
    <property type="entry name" value="EF_HAND_1"/>
    <property type="match status" value="38"/>
</dbReference>
<dbReference type="InterPro" id="IPR011992">
    <property type="entry name" value="EF-hand-dom_pair"/>
</dbReference>
<feature type="region of interest" description="Disordered" evidence="3">
    <location>
        <begin position="3780"/>
        <end position="3896"/>
    </location>
</feature>
<keyword evidence="1" id="KW-0677">Repeat</keyword>
<dbReference type="EMBL" id="LGRX02033285">
    <property type="protein sequence ID" value="KAK3241900.1"/>
    <property type="molecule type" value="Genomic_DNA"/>
</dbReference>
<dbReference type="Pfam" id="PF17921">
    <property type="entry name" value="Integrase_H2C2"/>
    <property type="match status" value="1"/>
</dbReference>
<feature type="domain" description="EF-hand" evidence="4">
    <location>
        <begin position="4243"/>
        <end position="4278"/>
    </location>
</feature>
<comment type="caution">
    <text evidence="5">The sequence shown here is derived from an EMBL/GenBank/DDBJ whole genome shotgun (WGS) entry which is preliminary data.</text>
</comment>
<dbReference type="InterPro" id="IPR002048">
    <property type="entry name" value="EF_hand_dom"/>
</dbReference>
<evidence type="ECO:0000313" key="5">
    <source>
        <dbReference type="EMBL" id="KAK3241900.1"/>
    </source>
</evidence>
<evidence type="ECO:0000256" key="1">
    <source>
        <dbReference type="ARBA" id="ARBA00022737"/>
    </source>
</evidence>
<dbReference type="InterPro" id="IPR029058">
    <property type="entry name" value="AB_hydrolase_fold"/>
</dbReference>
<feature type="compositionally biased region" description="Polar residues" evidence="3">
    <location>
        <begin position="6894"/>
        <end position="6906"/>
    </location>
</feature>
<feature type="region of interest" description="Disordered" evidence="3">
    <location>
        <begin position="6269"/>
        <end position="6340"/>
    </location>
</feature>
<feature type="domain" description="EF-hand" evidence="4">
    <location>
        <begin position="3593"/>
        <end position="3628"/>
    </location>
</feature>
<feature type="compositionally biased region" description="Polar residues" evidence="3">
    <location>
        <begin position="6298"/>
        <end position="6311"/>
    </location>
</feature>
<feature type="compositionally biased region" description="Basic and acidic residues" evidence="3">
    <location>
        <begin position="4711"/>
        <end position="4720"/>
    </location>
</feature>
<feature type="domain" description="EF-hand" evidence="4">
    <location>
        <begin position="1196"/>
        <end position="1220"/>
    </location>
</feature>
<feature type="domain" description="EF-hand" evidence="4">
    <location>
        <begin position="683"/>
        <end position="718"/>
    </location>
</feature>
<feature type="domain" description="EF-hand" evidence="4">
    <location>
        <begin position="3640"/>
        <end position="3664"/>
    </location>
</feature>
<feature type="compositionally biased region" description="Polar residues" evidence="3">
    <location>
        <begin position="4722"/>
        <end position="4739"/>
    </location>
</feature>
<feature type="compositionally biased region" description="Polar residues" evidence="3">
    <location>
        <begin position="762"/>
        <end position="774"/>
    </location>
</feature>
<feature type="domain" description="EF-hand" evidence="4">
    <location>
        <begin position="3043"/>
        <end position="3078"/>
    </location>
</feature>
<feature type="domain" description="EF-hand" evidence="4">
    <location>
        <begin position="2777"/>
        <end position="2812"/>
    </location>
</feature>
<dbReference type="SUPFAM" id="SSF53474">
    <property type="entry name" value="alpha/beta-Hydrolases"/>
    <property type="match status" value="1"/>
</dbReference>
<feature type="domain" description="EF-hand" evidence="4">
    <location>
        <begin position="2182"/>
        <end position="2217"/>
    </location>
</feature>
<feature type="domain" description="EF-hand" evidence="4">
    <location>
        <begin position="855"/>
        <end position="890"/>
    </location>
</feature>